<dbReference type="SUPFAM" id="SSF81324">
    <property type="entry name" value="Voltage-gated potassium channels"/>
    <property type="match status" value="1"/>
</dbReference>
<keyword evidence="2" id="KW-0813">Transport</keyword>
<dbReference type="PRINTS" id="PR00169">
    <property type="entry name" value="KCHANNEL"/>
</dbReference>
<comment type="subcellular location">
    <subcellularLocation>
        <location evidence="1">Membrane</location>
        <topology evidence="1">Multi-pass membrane protein</topology>
    </subcellularLocation>
</comment>
<evidence type="ECO:0000256" key="2">
    <source>
        <dbReference type="ARBA" id="ARBA00022448"/>
    </source>
</evidence>
<evidence type="ECO:0000256" key="1">
    <source>
        <dbReference type="ARBA" id="ARBA00004141"/>
    </source>
</evidence>
<dbReference type="InterPro" id="IPR027359">
    <property type="entry name" value="Volt_channel_dom_sf"/>
</dbReference>
<dbReference type="Pfam" id="PF07885">
    <property type="entry name" value="Ion_trans_2"/>
    <property type="match status" value="1"/>
</dbReference>
<proteinExistence type="predicted"/>
<evidence type="ECO:0000256" key="8">
    <source>
        <dbReference type="SAM" id="MobiDB-lite"/>
    </source>
</evidence>
<evidence type="ECO:0000256" key="6">
    <source>
        <dbReference type="ARBA" id="ARBA00023136"/>
    </source>
</evidence>
<dbReference type="PANTHER" id="PTHR11537:SF254">
    <property type="entry name" value="POTASSIUM VOLTAGE-GATED CHANNEL PROTEIN SHAB"/>
    <property type="match status" value="1"/>
</dbReference>
<gene>
    <name evidence="11" type="ORF">GCM10025865_05400</name>
</gene>
<feature type="region of interest" description="Disordered" evidence="8">
    <location>
        <begin position="237"/>
        <end position="259"/>
    </location>
</feature>
<evidence type="ECO:0000256" key="3">
    <source>
        <dbReference type="ARBA" id="ARBA00022692"/>
    </source>
</evidence>
<dbReference type="PANTHER" id="PTHR11537">
    <property type="entry name" value="VOLTAGE-GATED POTASSIUM CHANNEL"/>
    <property type="match status" value="1"/>
</dbReference>
<keyword evidence="6 9" id="KW-0472">Membrane</keyword>
<evidence type="ECO:0000256" key="9">
    <source>
        <dbReference type="SAM" id="Phobius"/>
    </source>
</evidence>
<feature type="transmembrane region" description="Helical" evidence="9">
    <location>
        <begin position="38"/>
        <end position="64"/>
    </location>
</feature>
<evidence type="ECO:0000256" key="7">
    <source>
        <dbReference type="ARBA" id="ARBA00023303"/>
    </source>
</evidence>
<feature type="transmembrane region" description="Helical" evidence="9">
    <location>
        <begin position="12"/>
        <end position="32"/>
    </location>
</feature>
<keyword evidence="4 9" id="KW-1133">Transmembrane helix</keyword>
<reference evidence="12" key="1">
    <citation type="journal article" date="2019" name="Int. J. Syst. Evol. Microbiol.">
        <title>The Global Catalogue of Microorganisms (GCM) 10K type strain sequencing project: providing services to taxonomists for standard genome sequencing and annotation.</title>
        <authorList>
            <consortium name="The Broad Institute Genomics Platform"/>
            <consortium name="The Broad Institute Genome Sequencing Center for Infectious Disease"/>
            <person name="Wu L."/>
            <person name="Ma J."/>
        </authorList>
    </citation>
    <scope>NUCLEOTIDE SEQUENCE [LARGE SCALE GENOMIC DNA]</scope>
    <source>
        <strain evidence="12">NBRC 108565</strain>
    </source>
</reference>
<dbReference type="InterPro" id="IPR013099">
    <property type="entry name" value="K_chnl_dom"/>
</dbReference>
<keyword evidence="7" id="KW-0407">Ion channel</keyword>
<evidence type="ECO:0000256" key="4">
    <source>
        <dbReference type="ARBA" id="ARBA00022989"/>
    </source>
</evidence>
<dbReference type="Gene3D" id="1.20.120.350">
    <property type="entry name" value="Voltage-gated potassium channels. Chain C"/>
    <property type="match status" value="1"/>
</dbReference>
<accession>A0ABM8FZU2</accession>
<dbReference type="Gene3D" id="1.10.287.70">
    <property type="match status" value="1"/>
</dbReference>
<organism evidence="11 12">
    <name type="scientific">Paraoerskovia sediminicola</name>
    <dbReference type="NCBI Taxonomy" id="1138587"/>
    <lineage>
        <taxon>Bacteria</taxon>
        <taxon>Bacillati</taxon>
        <taxon>Actinomycetota</taxon>
        <taxon>Actinomycetes</taxon>
        <taxon>Micrococcales</taxon>
        <taxon>Cellulomonadaceae</taxon>
        <taxon>Paraoerskovia</taxon>
    </lineage>
</organism>
<evidence type="ECO:0000256" key="5">
    <source>
        <dbReference type="ARBA" id="ARBA00023065"/>
    </source>
</evidence>
<evidence type="ECO:0000259" key="10">
    <source>
        <dbReference type="Pfam" id="PF07885"/>
    </source>
</evidence>
<evidence type="ECO:0000313" key="11">
    <source>
        <dbReference type="EMBL" id="BDZ41241.1"/>
    </source>
</evidence>
<dbReference type="InterPro" id="IPR028325">
    <property type="entry name" value="VG_K_chnl"/>
</dbReference>
<keyword evidence="12" id="KW-1185">Reference proteome</keyword>
<name>A0ABM8FZU2_9CELL</name>
<feature type="domain" description="Potassium channel" evidence="10">
    <location>
        <begin position="124"/>
        <end position="201"/>
    </location>
</feature>
<feature type="transmembrane region" description="Helical" evidence="9">
    <location>
        <begin position="114"/>
        <end position="133"/>
    </location>
</feature>
<keyword evidence="3 9" id="KW-0812">Transmembrane</keyword>
<feature type="transmembrane region" description="Helical" evidence="9">
    <location>
        <begin position="176"/>
        <end position="200"/>
    </location>
</feature>
<dbReference type="EMBL" id="AP027729">
    <property type="protein sequence ID" value="BDZ41241.1"/>
    <property type="molecule type" value="Genomic_DNA"/>
</dbReference>
<evidence type="ECO:0000313" key="12">
    <source>
        <dbReference type="Proteomes" id="UP001321475"/>
    </source>
</evidence>
<keyword evidence="5" id="KW-0406">Ion transport</keyword>
<sequence>MDRVERWESRTEWALTGAALLFLGGYAVPIIWPDVGPVVRVVCNQLVLWTWIAFGIDYGVRLWLSERRAHFVRHNLLDLAILVLPMLRPLRLLRLLTLLRVLNRTTASSLRGRVVTYAVGATALVILCGGLAITEAERGAPGSNIEDFGDGLWWSVVTMTTVGYGDTFPVTTTGRFVAVVLMGTGITLLGIVTATLASWLTDRVAELGDEDSAATRAEVVALTEEVRRLRAEIAGPDAVPAVSEADERLPRPKGSPPAH</sequence>
<dbReference type="Proteomes" id="UP001321475">
    <property type="component" value="Chromosome"/>
</dbReference>
<dbReference type="RefSeq" id="WP_286218443.1">
    <property type="nucleotide sequence ID" value="NZ_AP027729.1"/>
</dbReference>
<protein>
    <submittedName>
        <fullName evidence="11">Ion transporter</fullName>
    </submittedName>
</protein>